<feature type="compositionally biased region" description="Basic and acidic residues" evidence="1">
    <location>
        <begin position="1707"/>
        <end position="1743"/>
    </location>
</feature>
<feature type="compositionally biased region" description="Acidic residues" evidence="1">
    <location>
        <begin position="517"/>
        <end position="535"/>
    </location>
</feature>
<dbReference type="GO" id="GO:0030276">
    <property type="term" value="F:clathrin binding"/>
    <property type="evidence" value="ECO:0007669"/>
    <property type="project" value="TreeGrafter"/>
</dbReference>
<feature type="compositionally biased region" description="Polar residues" evidence="1">
    <location>
        <begin position="723"/>
        <end position="739"/>
    </location>
</feature>
<feature type="region of interest" description="Disordered" evidence="1">
    <location>
        <begin position="643"/>
        <end position="882"/>
    </location>
</feature>
<feature type="compositionally biased region" description="Polar residues" evidence="1">
    <location>
        <begin position="278"/>
        <end position="290"/>
    </location>
</feature>
<feature type="compositionally biased region" description="Low complexity" evidence="1">
    <location>
        <begin position="1419"/>
        <end position="1438"/>
    </location>
</feature>
<reference evidence="2" key="2">
    <citation type="submission" date="2024-01" db="EMBL/GenBank/DDBJ databases">
        <title>Comparative genomics of Cryptococcus and Kwoniella reveals pathogenesis evolution and contrasting modes of karyotype evolution via chromosome fusion or intercentromeric recombination.</title>
        <authorList>
            <person name="Coelho M.A."/>
            <person name="David-Palma M."/>
            <person name="Shea T."/>
            <person name="Bowers K."/>
            <person name="McGinley-Smith S."/>
            <person name="Mohammad A.W."/>
            <person name="Gnirke A."/>
            <person name="Yurkov A.M."/>
            <person name="Nowrousian M."/>
            <person name="Sun S."/>
            <person name="Cuomo C.A."/>
            <person name="Heitman J."/>
        </authorList>
    </citation>
    <scope>NUCLEOTIDE SEQUENCE</scope>
    <source>
        <strain evidence="2">CBS 12478</strain>
    </source>
</reference>
<dbReference type="KEGG" id="ksn:43587549"/>
<gene>
    <name evidence="2" type="ORF">CI109_105528</name>
</gene>
<dbReference type="GO" id="GO:0005737">
    <property type="term" value="C:cytoplasm"/>
    <property type="evidence" value="ECO:0007669"/>
    <property type="project" value="TreeGrafter"/>
</dbReference>
<organism evidence="2 3">
    <name type="scientific">Kwoniella shandongensis</name>
    <dbReference type="NCBI Taxonomy" id="1734106"/>
    <lineage>
        <taxon>Eukaryota</taxon>
        <taxon>Fungi</taxon>
        <taxon>Dikarya</taxon>
        <taxon>Basidiomycota</taxon>
        <taxon>Agaricomycotina</taxon>
        <taxon>Tremellomycetes</taxon>
        <taxon>Tremellales</taxon>
        <taxon>Cryptococcaceae</taxon>
        <taxon>Kwoniella</taxon>
    </lineage>
</organism>
<dbReference type="GO" id="GO:0072583">
    <property type="term" value="P:clathrin-dependent endocytosis"/>
    <property type="evidence" value="ECO:0007669"/>
    <property type="project" value="TreeGrafter"/>
</dbReference>
<evidence type="ECO:0000256" key="1">
    <source>
        <dbReference type="SAM" id="MobiDB-lite"/>
    </source>
</evidence>
<feature type="compositionally biased region" description="Basic residues" evidence="1">
    <location>
        <begin position="1452"/>
        <end position="1463"/>
    </location>
</feature>
<dbReference type="RefSeq" id="XP_031862284.1">
    <property type="nucleotide sequence ID" value="XM_032003426.1"/>
</dbReference>
<feature type="region of interest" description="Disordered" evidence="1">
    <location>
        <begin position="899"/>
        <end position="918"/>
    </location>
</feature>
<feature type="region of interest" description="Disordered" evidence="1">
    <location>
        <begin position="371"/>
        <end position="536"/>
    </location>
</feature>
<dbReference type="EMBL" id="CP144060">
    <property type="protein sequence ID" value="WWD21047.1"/>
    <property type="molecule type" value="Genomic_DNA"/>
</dbReference>
<feature type="region of interest" description="Disordered" evidence="1">
    <location>
        <begin position="1"/>
        <end position="305"/>
    </location>
</feature>
<dbReference type="Proteomes" id="UP000322225">
    <property type="component" value="Chromosome 10"/>
</dbReference>
<dbReference type="GeneID" id="43587549"/>
<name>A0A5M6C2K4_9TREE</name>
<feature type="compositionally biased region" description="Low complexity" evidence="1">
    <location>
        <begin position="1520"/>
        <end position="1531"/>
    </location>
</feature>
<dbReference type="GO" id="GO:0072318">
    <property type="term" value="P:clathrin coat disassembly"/>
    <property type="evidence" value="ECO:0007669"/>
    <property type="project" value="TreeGrafter"/>
</dbReference>
<feature type="compositionally biased region" description="Acidic residues" evidence="1">
    <location>
        <begin position="456"/>
        <end position="501"/>
    </location>
</feature>
<feature type="compositionally biased region" description="Polar residues" evidence="1">
    <location>
        <begin position="1468"/>
        <end position="1479"/>
    </location>
</feature>
<feature type="compositionally biased region" description="Acidic residues" evidence="1">
    <location>
        <begin position="1651"/>
        <end position="1678"/>
    </location>
</feature>
<feature type="region of interest" description="Disordered" evidence="1">
    <location>
        <begin position="1374"/>
        <end position="1761"/>
    </location>
</feature>
<feature type="compositionally biased region" description="Acidic residues" evidence="1">
    <location>
        <begin position="153"/>
        <end position="176"/>
    </location>
</feature>
<feature type="compositionally biased region" description="Acidic residues" evidence="1">
    <location>
        <begin position="415"/>
        <end position="425"/>
    </location>
</feature>
<feature type="compositionally biased region" description="Basic and acidic residues" evidence="1">
    <location>
        <begin position="1689"/>
        <end position="1700"/>
    </location>
</feature>
<reference evidence="2" key="1">
    <citation type="submission" date="2017-08" db="EMBL/GenBank/DDBJ databases">
        <authorList>
            <person name="Cuomo C."/>
            <person name="Billmyre B."/>
            <person name="Heitman J."/>
        </authorList>
    </citation>
    <scope>NUCLEOTIDE SEQUENCE</scope>
    <source>
        <strain evidence="2">CBS 12478</strain>
    </source>
</reference>
<keyword evidence="3" id="KW-1185">Reference proteome</keyword>
<accession>A0A5M6C2K4</accession>
<sequence>MLRPQQGAAGNPVIKQPGAYDLFPPPKVSSWLDDLQSKIQRGLNPPESPGPSRSPSPIIVDEKQEIDDVYQGVGELAEQQQQQEQSDQDTSEGRLEYDLPEDEDEDEDEDEGDQLGVHVGEEEEEEEEQEQVEGERQQQVRVPLPSEPIELLSDGDEDEDEEEEEEEEEGEEEDQTQDQRKSFFGSDDEELQQDEEDDQLFGDGQADYEPGYGIVPEEDGQAYVGSDGDVYAEEEDDIFDDDNEDDDEDDDGDKDEEEEQEEQEEQEESEDGIEYVGTSESPARSSQPPASENVYPPLPQFLPLPVDTILDPASIAGDEQNLQIQPFSEDFIDPTLLADLVQHVHQGVPPQAAGPSTFAHALPTDDVLQHQGGQYEDGAYDEDEMYDDEESELDEQGFYDQLEFEARSSNRSVYSDDEDELEDESEVPHPPQPVPTSIAAKPPAASDEVIEIGSSSDEDDREEDEDDEGDGSGDVDEEDDEDDEVDEDEEEEEVEESEEAEQGQQTVSVERAGSAAVEDENDENEQADEEEEEEVIEVRQAELQSLLEQTEAEEDTEQSSATVEIQVETIEQVQEVELPPNPAGIDETMQVDDVEIVEIIERDENAAIELERGQIPTSIETSTAGVVSEIQDFISQLVEQQVEESEQAALALSEGQTTQQPVEITDTAPQEAAEDRNEPADGISPSVLDVPGDSLAADSTPTSQEEAAEPLHEPAIPMVVDSFTMNVEENAPSTKNQGAEEQPRVSAPALDLDVEMTAPESTPADALRESEEPTPSPVIRPSHSRQQDLINGEDFVSFDSLETPEPTDQKHPVEFPDQIGPTEPVLVDMAATIAESLPTVEDSSSTDIGPSDGAGTVTLEAPLQKLSASPLSTSDTPDITPTITQPLTQQFELAPPSFPVELPSQVERGDLSPASFSPLQTPAALADTQVSPLETEIQVGHDKPLPSAPTIGEERLPQDTPSLVISGPDSPPTLPDPYLPPPNSTNDLPIDIHDVVPKVNVSPSLIVEAPSNPVPQDVPAFAPSRPETPTELPDPRLSPPDTTAVSPLDPHNFVPRPVTSPSLIVEPPADPQPVELLSTPISRAETPVELPDPTVPPVDAFLEAPITPHTMEPAPRPRTPSLEVEPPLEASVESIIETAAAPAQDTSGLLIIDDDVEEDVQEELHESVVYGTETAPVEIEQTGLEDTVDVDREVSMAPTEPDQHDVEMTEVTEAAAETQEATIPTRPALQMTESAIERLRHHHGSPGAVAPPVAAVPVRKTRSRTQASASPVPPPVTRSHCYYEKLRISDDELTAVVLAPHCTLSNTEQMLEEEARVEGVPTAGEELEAREYMISHDNPILQPRLATKLRRIVGAQIFDEGCCYVLYAKADAKLSPADTSDTPRTIGHRKRKSVSAAPENSTKDEEDEIVVEIHTPVKSRAAPAAHATRSATRRGTASVEPEVHVSVTPARRTPRPSSARKGKGRETSLVSERSATGSPGPTLRRSARKSAAAPISEGSFEGASPVPEAREQEEEEEAEAQSATGSSSAQADETTQELRTPRRSGRKSLKATATPEPTEATPRRATRQTIAKSEEPTETSMGADLGIPITTPISATRSRARKALTLASKEDEAPYRPNEEEDEEGTPSPVEAVTKDAPSSSKKRKGRSSTVEEELPVVEENQEEDVEMEESEQLEGEDEARSTRRKRKTNDVEKDDRVDETPAETISVRETRGMKRRAVENKDVPGTPVREETKDEEKVEADAKAPPAEAEASGLRRSDSWGGRLLKRFRFGKGK</sequence>
<feature type="compositionally biased region" description="Acidic residues" evidence="1">
    <location>
        <begin position="230"/>
        <end position="273"/>
    </location>
</feature>
<feature type="compositionally biased region" description="Low complexity" evidence="1">
    <location>
        <begin position="870"/>
        <end position="882"/>
    </location>
</feature>
<dbReference type="GO" id="GO:0031982">
    <property type="term" value="C:vesicle"/>
    <property type="evidence" value="ECO:0007669"/>
    <property type="project" value="TreeGrafter"/>
</dbReference>
<feature type="compositionally biased region" description="Pro residues" evidence="1">
    <location>
        <begin position="969"/>
        <end position="983"/>
    </location>
</feature>
<feature type="compositionally biased region" description="Acidic residues" evidence="1">
    <location>
        <begin position="378"/>
        <end position="397"/>
    </location>
</feature>
<feature type="region of interest" description="Disordered" evidence="1">
    <location>
        <begin position="933"/>
        <end position="991"/>
    </location>
</feature>
<dbReference type="PANTHER" id="PTHR23172:SF19">
    <property type="entry name" value="J DOMAIN-CONTAINING PROTEIN"/>
    <property type="match status" value="1"/>
</dbReference>
<feature type="compositionally biased region" description="Low complexity" evidence="1">
    <location>
        <begin position="1551"/>
        <end position="1560"/>
    </location>
</feature>
<feature type="compositionally biased region" description="Acidic residues" evidence="1">
    <location>
        <begin position="121"/>
        <end position="132"/>
    </location>
</feature>
<dbReference type="PANTHER" id="PTHR23172">
    <property type="entry name" value="AUXILIN/CYCLIN G-ASSOCIATED KINASE-RELATED"/>
    <property type="match status" value="1"/>
</dbReference>
<feature type="region of interest" description="Disordered" evidence="1">
    <location>
        <begin position="1007"/>
        <end position="1050"/>
    </location>
</feature>
<evidence type="ECO:0000313" key="3">
    <source>
        <dbReference type="Proteomes" id="UP000322225"/>
    </source>
</evidence>
<feature type="compositionally biased region" description="Acidic residues" evidence="1">
    <location>
        <begin position="186"/>
        <end position="200"/>
    </location>
</feature>
<feature type="compositionally biased region" description="Acidic residues" evidence="1">
    <location>
        <begin position="98"/>
        <end position="113"/>
    </location>
</feature>
<protein>
    <submittedName>
        <fullName evidence="2">Uncharacterized protein</fullName>
    </submittedName>
</protein>
<feature type="compositionally biased region" description="Basic and acidic residues" evidence="1">
    <location>
        <begin position="1608"/>
        <end position="1618"/>
    </location>
</feature>
<dbReference type="OrthoDB" id="2565141at2759"/>
<proteinExistence type="predicted"/>
<evidence type="ECO:0000313" key="2">
    <source>
        <dbReference type="EMBL" id="WWD21047.1"/>
    </source>
</evidence>